<keyword evidence="4" id="KW-0949">S-adenosyl-L-methionine</keyword>
<dbReference type="PIRSF" id="PIRSF004808">
    <property type="entry name" value="LasT"/>
    <property type="match status" value="1"/>
</dbReference>
<keyword evidence="3 6" id="KW-0808">Transferase</keyword>
<dbReference type="AlphaFoldDB" id="A0A6B0GPK7"/>
<evidence type="ECO:0000313" key="6">
    <source>
        <dbReference type="EMBL" id="MWG33558.1"/>
    </source>
</evidence>
<evidence type="ECO:0000256" key="4">
    <source>
        <dbReference type="ARBA" id="ARBA00022691"/>
    </source>
</evidence>
<dbReference type="GO" id="GO:0003723">
    <property type="term" value="F:RNA binding"/>
    <property type="evidence" value="ECO:0007669"/>
    <property type="project" value="InterPro"/>
</dbReference>
<comment type="similarity">
    <text evidence="1">Belongs to the class IV-like SAM-binding methyltransferase superfamily. RNA methyltransferase TrmH family.</text>
</comment>
<dbReference type="SUPFAM" id="SSF75217">
    <property type="entry name" value="alpha/beta knot"/>
    <property type="match status" value="1"/>
</dbReference>
<keyword evidence="2 6" id="KW-0489">Methyltransferase</keyword>
<accession>A0A6B0GPK7</accession>
<dbReference type="GO" id="GO:0005829">
    <property type="term" value="C:cytosol"/>
    <property type="evidence" value="ECO:0007669"/>
    <property type="project" value="TreeGrafter"/>
</dbReference>
<reference evidence="6 7" key="1">
    <citation type="submission" date="2019-12" db="EMBL/GenBank/DDBJ databases">
        <title>Halocatena pleomorpha gen. nov. sp. nov., an extremely halophilic archaeon of family Halobacteriaceae isolated from saltpan soil.</title>
        <authorList>
            <person name="Pal Y."/>
            <person name="Verma A."/>
            <person name="Krishnamurthi S."/>
            <person name="Kumar P."/>
        </authorList>
    </citation>
    <scope>NUCLEOTIDE SEQUENCE [LARGE SCALE GENOMIC DNA]</scope>
    <source>
        <strain evidence="6 7">JCM 16495</strain>
    </source>
</reference>
<keyword evidence="7" id="KW-1185">Reference proteome</keyword>
<name>A0A6B0GPK7_9EURY</name>
<comment type="caution">
    <text evidence="6">The sequence shown here is derived from an EMBL/GenBank/DDBJ whole genome shotgun (WGS) entry which is preliminary data.</text>
</comment>
<sequence length="242" mass="27293">MSIAVAVVDASTPGNVGTIARAMKNFGLSELLLVDPPELDEDGEAYGFAGQAREDVLPNAREVSFDELVERYHTVGTTAITNDDERRHVRYPFRTPRELADSLEGVEADTCVVFGRERVGLHNSELERMDEVCTIPASADYPVLNLGQAATIVLYELRTLTVEDHQHPTEIDRAPQSDVVGLHEQWASFVETAGIVEERRQQTRRMFRRLMGRAHPTTREVSTLRGILRRAENRIEHPDRYD</sequence>
<dbReference type="OrthoDB" id="372184at2157"/>
<dbReference type="NCBIfam" id="TIGR00050">
    <property type="entry name" value="rRNA_methyl_1"/>
    <property type="match status" value="1"/>
</dbReference>
<feature type="domain" description="tRNA/rRNA methyltransferase SpoU type" evidence="5">
    <location>
        <begin position="3"/>
        <end position="155"/>
    </location>
</feature>
<evidence type="ECO:0000313" key="7">
    <source>
        <dbReference type="Proteomes" id="UP000451471"/>
    </source>
</evidence>
<evidence type="ECO:0000256" key="1">
    <source>
        <dbReference type="ARBA" id="ARBA00007228"/>
    </source>
</evidence>
<dbReference type="Gene3D" id="3.40.1280.10">
    <property type="match status" value="1"/>
</dbReference>
<protein>
    <submittedName>
        <fullName evidence="6">TrmJ/YjtD family RNA methyltransferase</fullName>
        <ecNumber evidence="6">2.1.1.-</ecNumber>
    </submittedName>
</protein>
<dbReference type="InterPro" id="IPR029028">
    <property type="entry name" value="Alpha/beta_knot_MTases"/>
</dbReference>
<dbReference type="InterPro" id="IPR001537">
    <property type="entry name" value="SpoU_MeTrfase"/>
</dbReference>
<gene>
    <name evidence="6" type="ORF">GQS65_03470</name>
</gene>
<dbReference type="Gene3D" id="1.10.8.590">
    <property type="match status" value="1"/>
</dbReference>
<proteinExistence type="inferred from homology"/>
<evidence type="ECO:0000259" key="5">
    <source>
        <dbReference type="Pfam" id="PF00588"/>
    </source>
</evidence>
<dbReference type="EC" id="2.1.1.-" evidence="6"/>
<evidence type="ECO:0000256" key="2">
    <source>
        <dbReference type="ARBA" id="ARBA00022603"/>
    </source>
</evidence>
<dbReference type="CDD" id="cd18093">
    <property type="entry name" value="SpoU-like_TrmJ"/>
    <property type="match status" value="1"/>
</dbReference>
<dbReference type="PANTHER" id="PTHR42786">
    <property type="entry name" value="TRNA/RRNA METHYLTRANSFERASE"/>
    <property type="match status" value="1"/>
</dbReference>
<dbReference type="InterPro" id="IPR029026">
    <property type="entry name" value="tRNA_m1G_MTases_N"/>
</dbReference>
<evidence type="ECO:0000256" key="3">
    <source>
        <dbReference type="ARBA" id="ARBA00022679"/>
    </source>
</evidence>
<organism evidence="6 7">
    <name type="scientific">Halomarina oriensis</name>
    <dbReference type="NCBI Taxonomy" id="671145"/>
    <lineage>
        <taxon>Archaea</taxon>
        <taxon>Methanobacteriati</taxon>
        <taxon>Methanobacteriota</taxon>
        <taxon>Stenosarchaea group</taxon>
        <taxon>Halobacteria</taxon>
        <taxon>Halobacteriales</taxon>
        <taxon>Natronomonadaceae</taxon>
        <taxon>Halomarina</taxon>
    </lineage>
</organism>
<dbReference type="EMBL" id="WSZK01000008">
    <property type="protein sequence ID" value="MWG33558.1"/>
    <property type="molecule type" value="Genomic_DNA"/>
</dbReference>
<dbReference type="InterPro" id="IPR004384">
    <property type="entry name" value="RNA_MeTrfase_TrmJ/LasT"/>
</dbReference>
<dbReference type="Pfam" id="PF00588">
    <property type="entry name" value="SpoU_methylase"/>
    <property type="match status" value="1"/>
</dbReference>
<dbReference type="RefSeq" id="WP_158203283.1">
    <property type="nucleotide sequence ID" value="NZ_WSZK01000008.1"/>
</dbReference>
<dbReference type="GO" id="GO:0008173">
    <property type="term" value="F:RNA methyltransferase activity"/>
    <property type="evidence" value="ECO:0007669"/>
    <property type="project" value="InterPro"/>
</dbReference>
<dbReference type="GO" id="GO:0002128">
    <property type="term" value="P:tRNA nucleoside ribose methylation"/>
    <property type="evidence" value="ECO:0007669"/>
    <property type="project" value="TreeGrafter"/>
</dbReference>
<dbReference type="PANTHER" id="PTHR42786:SF2">
    <property type="entry name" value="TRNA (CYTIDINE_URIDINE-2'-O-)-METHYLTRANSFERASE TRMJ"/>
    <property type="match status" value="1"/>
</dbReference>
<dbReference type="Proteomes" id="UP000451471">
    <property type="component" value="Unassembled WGS sequence"/>
</dbReference>